<keyword evidence="4" id="KW-1185">Reference proteome</keyword>
<protein>
    <submittedName>
        <fullName evidence="3">Uncharacterized protein</fullName>
    </submittedName>
</protein>
<feature type="region of interest" description="Disordered" evidence="1">
    <location>
        <begin position="1"/>
        <end position="54"/>
    </location>
</feature>
<keyword evidence="2" id="KW-0812">Transmembrane</keyword>
<dbReference type="AlphaFoldDB" id="I4EZL0"/>
<feature type="compositionally biased region" description="Pro residues" evidence="1">
    <location>
        <begin position="9"/>
        <end position="34"/>
    </location>
</feature>
<dbReference type="KEGG" id="mmar:MODMU_3411"/>
<sequence>MTTPEWDATPPPTDPPYGGPPYAGPPQYPAPQYPAPQDRAPQYPAPPSWGAPSWGAPSWGPPPYAPPGYPPPGWGWAPSAPQRPGPVIGAAVLAFASTLLVLLGTVYAMAFSALLSLSRGPDSGVGTWVAVVQLALAALLVVGGVRTLGGDRRWQLGAAAVQLAMSVYWVVVLTDIAPSTVSGSVVVLPLLYGALALVAGGLLFLPDARAWTARRAAPADAGG</sequence>
<feature type="transmembrane region" description="Helical" evidence="2">
    <location>
        <begin position="87"/>
        <end position="113"/>
    </location>
</feature>
<keyword evidence="2" id="KW-0472">Membrane</keyword>
<feature type="transmembrane region" description="Helical" evidence="2">
    <location>
        <begin position="186"/>
        <end position="205"/>
    </location>
</feature>
<reference evidence="3 4" key="1">
    <citation type="journal article" date="2012" name="J. Bacteriol.">
        <title>Genome Sequence of Radiation-Resistant Modestobacter marinus Strain BC501, a Representative Actinobacterium That Thrives on Calcareous Stone Surfaces.</title>
        <authorList>
            <person name="Normand P."/>
            <person name="Gury J."/>
            <person name="Pujic P."/>
            <person name="Chouaia B."/>
            <person name="Crotti E."/>
            <person name="Brusetti L."/>
            <person name="Daffonchio D."/>
            <person name="Vacherie B."/>
            <person name="Barbe V."/>
            <person name="Medigue C."/>
            <person name="Calteau A."/>
            <person name="Ghodhbane-Gtari F."/>
            <person name="Essoussi I."/>
            <person name="Nouioui I."/>
            <person name="Abbassi-Ghozzi I."/>
            <person name="Gtari M."/>
        </authorList>
    </citation>
    <scope>NUCLEOTIDE SEQUENCE [LARGE SCALE GENOMIC DNA]</scope>
    <source>
        <strain evidence="4">BC 501</strain>
    </source>
</reference>
<evidence type="ECO:0000313" key="3">
    <source>
        <dbReference type="EMBL" id="CCH88823.1"/>
    </source>
</evidence>
<feature type="transmembrane region" description="Helical" evidence="2">
    <location>
        <begin position="156"/>
        <end position="174"/>
    </location>
</feature>
<keyword evidence="2" id="KW-1133">Transmembrane helix</keyword>
<dbReference type="Proteomes" id="UP000006461">
    <property type="component" value="Chromosome"/>
</dbReference>
<accession>I4EZL0</accession>
<feature type="transmembrane region" description="Helical" evidence="2">
    <location>
        <begin position="125"/>
        <end position="144"/>
    </location>
</feature>
<evidence type="ECO:0000256" key="1">
    <source>
        <dbReference type="SAM" id="MobiDB-lite"/>
    </source>
</evidence>
<dbReference type="OrthoDB" id="5197765at2"/>
<name>I4EZL0_MODI5</name>
<gene>
    <name evidence="3" type="ordered locus">MODMU_3411</name>
</gene>
<evidence type="ECO:0000256" key="2">
    <source>
        <dbReference type="SAM" id="Phobius"/>
    </source>
</evidence>
<dbReference type="STRING" id="477641.MODMU_3411"/>
<evidence type="ECO:0000313" key="4">
    <source>
        <dbReference type="Proteomes" id="UP000006461"/>
    </source>
</evidence>
<dbReference type="HOGENOM" id="CLU_1239020_0_0_11"/>
<dbReference type="EMBL" id="FO203431">
    <property type="protein sequence ID" value="CCH88823.1"/>
    <property type="molecule type" value="Genomic_DNA"/>
</dbReference>
<proteinExistence type="predicted"/>
<organism evidence="3 4">
    <name type="scientific">Modestobacter italicus (strain DSM 44449 / CECT 9708 / BC 501)</name>
    <dbReference type="NCBI Taxonomy" id="2732864"/>
    <lineage>
        <taxon>Bacteria</taxon>
        <taxon>Bacillati</taxon>
        <taxon>Actinomycetota</taxon>
        <taxon>Actinomycetes</taxon>
        <taxon>Geodermatophilales</taxon>
        <taxon>Geodermatophilaceae</taxon>
        <taxon>Modestobacter</taxon>
    </lineage>
</organism>
<dbReference type="OMA" id="WFFASIA"/>